<reference evidence="8 9" key="1">
    <citation type="journal article" date="2014" name="PLoS ONE">
        <title>Global Analysis of Gene Expression Profiles in Physic Nut (Jatropha curcas L.) Seedlings Exposed to Salt Stress.</title>
        <authorList>
            <person name="Zhang L."/>
            <person name="Zhang C."/>
            <person name="Wu P."/>
            <person name="Chen Y."/>
            <person name="Li M."/>
            <person name="Jiang H."/>
            <person name="Wu G."/>
        </authorList>
    </citation>
    <scope>NUCLEOTIDE SEQUENCE [LARGE SCALE GENOMIC DNA]</scope>
    <source>
        <strain evidence="9">cv. GZQX0401</strain>
        <tissue evidence="8">Young leaves</tissue>
    </source>
</reference>
<comment type="catalytic activity">
    <reaction evidence="5 6">
        <text>O-phospho-L-threonyl-[protein] + H2O = L-threonyl-[protein] + phosphate</text>
        <dbReference type="Rhea" id="RHEA:47004"/>
        <dbReference type="Rhea" id="RHEA-COMP:11060"/>
        <dbReference type="Rhea" id="RHEA-COMP:11605"/>
        <dbReference type="ChEBI" id="CHEBI:15377"/>
        <dbReference type="ChEBI" id="CHEBI:30013"/>
        <dbReference type="ChEBI" id="CHEBI:43474"/>
        <dbReference type="ChEBI" id="CHEBI:61977"/>
        <dbReference type="EC" id="3.1.3.16"/>
    </reaction>
</comment>
<dbReference type="SUPFAM" id="SSF56784">
    <property type="entry name" value="HAD-like"/>
    <property type="match status" value="1"/>
</dbReference>
<dbReference type="Proteomes" id="UP000027138">
    <property type="component" value="Unassembled WGS sequence"/>
</dbReference>
<dbReference type="EMBL" id="KK914632">
    <property type="protein sequence ID" value="KDP31201.1"/>
    <property type="molecule type" value="Genomic_DNA"/>
</dbReference>
<evidence type="ECO:0000256" key="2">
    <source>
        <dbReference type="ARBA" id="ARBA00022801"/>
    </source>
</evidence>
<dbReference type="STRING" id="180498.A0A067K4S2"/>
<protein>
    <recommendedName>
        <fullName evidence="6">RNA polymerase II C-terminal domain phosphatase-like</fullName>
        <ecNumber evidence="6">3.1.3.16</ecNumber>
    </recommendedName>
</protein>
<evidence type="ECO:0000256" key="3">
    <source>
        <dbReference type="ARBA" id="ARBA00023242"/>
    </source>
</evidence>
<gene>
    <name evidence="8" type="ORF">JCGZ_11577</name>
</gene>
<dbReference type="InterPro" id="IPR039189">
    <property type="entry name" value="Fcp1"/>
</dbReference>
<sequence>MDNSVALESNDEFAMHLDSISGSDHIPEIQEAMECDNSCSHPVVLKQICVTCDQSVESEYGVSFGYVRPGLRFTQKEADRLREIGTNYLLSQKRLLLVLDLDNTLIHSVKVENLSPEEKHIENFVKDNNGKRGLFSVHCVPPRIVKLRPFVQKFLEEASTMFEMYVYTTGSRSYAMDMIKFLDPQNKYFNLKLIAREDSTRTLTKDLDVVLGEERAVVILDDTEQAWPMHRANLIPVQRYSYFAFNNSVGRKFKSLAERKMDEAKQVLGRYLETLKGIHSQFFDQELGVDLATRDVREVIKMVKSNSPKGTDALKGCSANIGKKSEQFAPKRQ</sequence>
<dbReference type="PANTHER" id="PTHR23081:SF36">
    <property type="entry name" value="RNA POLYMERASE II SUBUNIT A C-TERMINAL DOMAIN PHOSPHATASE"/>
    <property type="match status" value="1"/>
</dbReference>
<comment type="function">
    <text evidence="6">This promotes the activity of RNA polymerase II.</text>
</comment>
<evidence type="ECO:0000256" key="4">
    <source>
        <dbReference type="ARBA" id="ARBA00047761"/>
    </source>
</evidence>
<comment type="subcellular location">
    <subcellularLocation>
        <location evidence="1 6">Nucleus</location>
    </subcellularLocation>
</comment>
<dbReference type="GO" id="GO:0008420">
    <property type="term" value="F:RNA polymerase II CTD heptapeptide repeat phosphatase activity"/>
    <property type="evidence" value="ECO:0007669"/>
    <property type="project" value="UniProtKB-UniRule"/>
</dbReference>
<dbReference type="InterPro" id="IPR011947">
    <property type="entry name" value="FCP1_euk"/>
</dbReference>
<feature type="domain" description="FCP1 homology" evidence="7">
    <location>
        <begin position="90"/>
        <end position="260"/>
    </location>
</feature>
<dbReference type="PANTHER" id="PTHR23081">
    <property type="entry name" value="RNA POLYMERASE II CTD PHOSPHATASE"/>
    <property type="match status" value="1"/>
</dbReference>
<dbReference type="InterPro" id="IPR004274">
    <property type="entry name" value="FCP1_dom"/>
</dbReference>
<dbReference type="PROSITE" id="PS50969">
    <property type="entry name" value="FCP1"/>
    <property type="match status" value="1"/>
</dbReference>
<dbReference type="InterPro" id="IPR023214">
    <property type="entry name" value="HAD_sf"/>
</dbReference>
<dbReference type="SMART" id="SM00577">
    <property type="entry name" value="CPDc"/>
    <property type="match status" value="1"/>
</dbReference>
<name>A0A067K4S2_JATCU</name>
<evidence type="ECO:0000256" key="5">
    <source>
        <dbReference type="ARBA" id="ARBA00048336"/>
    </source>
</evidence>
<dbReference type="InterPro" id="IPR036412">
    <property type="entry name" value="HAD-like_sf"/>
</dbReference>
<keyword evidence="9" id="KW-1185">Reference proteome</keyword>
<dbReference type="CDD" id="cd07521">
    <property type="entry name" value="HAD_FCP1-like"/>
    <property type="match status" value="1"/>
</dbReference>
<evidence type="ECO:0000256" key="1">
    <source>
        <dbReference type="ARBA" id="ARBA00004123"/>
    </source>
</evidence>
<dbReference type="NCBIfam" id="TIGR02250">
    <property type="entry name" value="FCP1_euk"/>
    <property type="match status" value="1"/>
</dbReference>
<comment type="catalytic activity">
    <reaction evidence="4 6">
        <text>O-phospho-L-seryl-[protein] + H2O = L-seryl-[protein] + phosphate</text>
        <dbReference type="Rhea" id="RHEA:20629"/>
        <dbReference type="Rhea" id="RHEA-COMP:9863"/>
        <dbReference type="Rhea" id="RHEA-COMP:11604"/>
        <dbReference type="ChEBI" id="CHEBI:15377"/>
        <dbReference type="ChEBI" id="CHEBI:29999"/>
        <dbReference type="ChEBI" id="CHEBI:43474"/>
        <dbReference type="ChEBI" id="CHEBI:83421"/>
        <dbReference type="EC" id="3.1.3.16"/>
    </reaction>
</comment>
<organism evidence="8 9">
    <name type="scientific">Jatropha curcas</name>
    <name type="common">Barbados nut</name>
    <dbReference type="NCBI Taxonomy" id="180498"/>
    <lineage>
        <taxon>Eukaryota</taxon>
        <taxon>Viridiplantae</taxon>
        <taxon>Streptophyta</taxon>
        <taxon>Embryophyta</taxon>
        <taxon>Tracheophyta</taxon>
        <taxon>Spermatophyta</taxon>
        <taxon>Magnoliopsida</taxon>
        <taxon>eudicotyledons</taxon>
        <taxon>Gunneridae</taxon>
        <taxon>Pentapetalae</taxon>
        <taxon>rosids</taxon>
        <taxon>fabids</taxon>
        <taxon>Malpighiales</taxon>
        <taxon>Euphorbiaceae</taxon>
        <taxon>Crotonoideae</taxon>
        <taxon>Jatropheae</taxon>
        <taxon>Jatropha</taxon>
    </lineage>
</organism>
<dbReference type="EC" id="3.1.3.16" evidence="6"/>
<keyword evidence="2 6" id="KW-0378">Hydrolase</keyword>
<proteinExistence type="predicted"/>
<dbReference type="Pfam" id="PF03031">
    <property type="entry name" value="NIF"/>
    <property type="match status" value="1"/>
</dbReference>
<accession>A0A067K4S2</accession>
<keyword evidence="3 6" id="KW-0539">Nucleus</keyword>
<evidence type="ECO:0000259" key="7">
    <source>
        <dbReference type="PROSITE" id="PS50969"/>
    </source>
</evidence>
<dbReference type="OrthoDB" id="10249888at2759"/>
<dbReference type="Gene3D" id="3.40.50.1000">
    <property type="entry name" value="HAD superfamily/HAD-like"/>
    <property type="match status" value="1"/>
</dbReference>
<dbReference type="AlphaFoldDB" id="A0A067K4S2"/>
<dbReference type="GO" id="GO:0005634">
    <property type="term" value="C:nucleus"/>
    <property type="evidence" value="ECO:0007669"/>
    <property type="project" value="UniProtKB-SubCell"/>
</dbReference>
<dbReference type="KEGG" id="jcu:105640755"/>
<evidence type="ECO:0000256" key="6">
    <source>
        <dbReference type="RuleBase" id="RU366066"/>
    </source>
</evidence>
<evidence type="ECO:0000313" key="9">
    <source>
        <dbReference type="Proteomes" id="UP000027138"/>
    </source>
</evidence>
<evidence type="ECO:0000313" key="8">
    <source>
        <dbReference type="EMBL" id="KDP31201.1"/>
    </source>
</evidence>